<dbReference type="PANTHER" id="PTHR15141:SF75">
    <property type="entry name" value="ELONGIN-A"/>
    <property type="match status" value="1"/>
</dbReference>
<dbReference type="AlphaFoldDB" id="A0A3Q3JE45"/>
<evidence type="ECO:0000256" key="1">
    <source>
        <dbReference type="SAM" id="MobiDB-lite"/>
    </source>
</evidence>
<accession>A0A3Q3JE45</accession>
<reference evidence="2" key="2">
    <citation type="submission" date="2025-09" db="UniProtKB">
        <authorList>
            <consortium name="Ensembl"/>
        </authorList>
    </citation>
    <scope>IDENTIFICATION</scope>
</reference>
<dbReference type="InterPro" id="IPR051870">
    <property type="entry name" value="Elongin-A_domain"/>
</dbReference>
<name>A0A3Q3JE45_MONAL</name>
<keyword evidence="3" id="KW-1185">Reference proteome</keyword>
<dbReference type="Proteomes" id="UP000261600">
    <property type="component" value="Unplaced"/>
</dbReference>
<sequence>STTHESKGEEKKKGGSDEEEDFETPTMSFESFLTYDAPTSVKKRKKLQSSSHSRPSHTSSSTSSSHRTRTPPPPSTSSSSSAKKVVEAVPTLPEIPLPAIQPNYRPLPSIDVTPLSPQRRKPAYNDEEDTGFTGKRFNSKMVVYSGSKSSYLPKMMTLYEQCIRVLQNNID</sequence>
<organism evidence="2 3">
    <name type="scientific">Monopterus albus</name>
    <name type="common">Swamp eel</name>
    <dbReference type="NCBI Taxonomy" id="43700"/>
    <lineage>
        <taxon>Eukaryota</taxon>
        <taxon>Metazoa</taxon>
        <taxon>Chordata</taxon>
        <taxon>Craniata</taxon>
        <taxon>Vertebrata</taxon>
        <taxon>Euteleostomi</taxon>
        <taxon>Actinopterygii</taxon>
        <taxon>Neopterygii</taxon>
        <taxon>Teleostei</taxon>
        <taxon>Neoteleostei</taxon>
        <taxon>Acanthomorphata</taxon>
        <taxon>Anabantaria</taxon>
        <taxon>Synbranchiformes</taxon>
        <taxon>Synbranchidae</taxon>
        <taxon>Monopterus</taxon>
    </lineage>
</organism>
<dbReference type="Ensembl" id="ENSMALT00000015278.1">
    <property type="protein sequence ID" value="ENSMALP00000014970.1"/>
    <property type="gene ID" value="ENSMALG00000010514.1"/>
</dbReference>
<dbReference type="PANTHER" id="PTHR15141">
    <property type="entry name" value="TRANSCRIPTION ELONGATION FACTOR B POLYPEPTIDE 3"/>
    <property type="match status" value="1"/>
</dbReference>
<feature type="compositionally biased region" description="Basic and acidic residues" evidence="1">
    <location>
        <begin position="1"/>
        <end position="16"/>
    </location>
</feature>
<dbReference type="STRING" id="43700.ENSMALP00000014970"/>
<reference evidence="2" key="1">
    <citation type="submission" date="2025-08" db="UniProtKB">
        <authorList>
            <consortium name="Ensembl"/>
        </authorList>
    </citation>
    <scope>IDENTIFICATION</scope>
</reference>
<feature type="region of interest" description="Disordered" evidence="1">
    <location>
        <begin position="1"/>
        <end position="132"/>
    </location>
</feature>
<evidence type="ECO:0000313" key="3">
    <source>
        <dbReference type="Proteomes" id="UP000261600"/>
    </source>
</evidence>
<evidence type="ECO:0000313" key="2">
    <source>
        <dbReference type="Ensembl" id="ENSMALP00000014970.1"/>
    </source>
</evidence>
<feature type="compositionally biased region" description="Low complexity" evidence="1">
    <location>
        <begin position="49"/>
        <end position="65"/>
    </location>
</feature>
<proteinExistence type="predicted"/>
<protein>
    <submittedName>
        <fullName evidence="2">Uncharacterized protein</fullName>
    </submittedName>
</protein>